<reference evidence="8" key="1">
    <citation type="journal article" date="2019" name="Int. J. Syst. Evol. Microbiol.">
        <title>The Global Catalogue of Microorganisms (GCM) 10K type strain sequencing project: providing services to taxonomists for standard genome sequencing and annotation.</title>
        <authorList>
            <consortium name="The Broad Institute Genomics Platform"/>
            <consortium name="The Broad Institute Genome Sequencing Center for Infectious Disease"/>
            <person name="Wu L."/>
            <person name="Ma J."/>
        </authorList>
    </citation>
    <scope>NUCLEOTIDE SEQUENCE [LARGE SCALE GENOMIC DNA]</scope>
    <source>
        <strain evidence="8">2902at01</strain>
    </source>
</reference>
<gene>
    <name evidence="7" type="ORF">ACFOX0_24895</name>
</gene>
<evidence type="ECO:0000313" key="8">
    <source>
        <dbReference type="Proteomes" id="UP001595868"/>
    </source>
</evidence>
<evidence type="ECO:0000256" key="2">
    <source>
        <dbReference type="ARBA" id="ARBA00022475"/>
    </source>
</evidence>
<dbReference type="PANTHER" id="PTHR30086">
    <property type="entry name" value="ARGININE EXPORTER PROTEIN ARGO"/>
    <property type="match status" value="1"/>
</dbReference>
<dbReference type="Pfam" id="PF01810">
    <property type="entry name" value="LysE"/>
    <property type="match status" value="1"/>
</dbReference>
<dbReference type="Proteomes" id="UP001595868">
    <property type="component" value="Unassembled WGS sequence"/>
</dbReference>
<evidence type="ECO:0000256" key="3">
    <source>
        <dbReference type="ARBA" id="ARBA00022692"/>
    </source>
</evidence>
<sequence length="207" mass="21487">MVVKLIVYVGVSLVVICTPGPDTALTVRNAFAGGRRSGVWTAAGVAIGQLVWTVAASLGIAGVIRASEPVFVTMKLLGAGYLVYLGIQSLLAARRAGTEPGATGPAPRTGAVRSLRQGLLNDLANPKMAAFFVSLLPQFAPASGHALPTMLGLGAIFSTLTFAWLALYSLAVDKLRRVFSRARVRRAIDAVAGTVLIGFGVRLAVSN</sequence>
<proteinExistence type="predicted"/>
<keyword evidence="8" id="KW-1185">Reference proteome</keyword>
<evidence type="ECO:0000256" key="5">
    <source>
        <dbReference type="ARBA" id="ARBA00023136"/>
    </source>
</evidence>
<keyword evidence="5 6" id="KW-0472">Membrane</keyword>
<keyword evidence="4 6" id="KW-1133">Transmembrane helix</keyword>
<comment type="caution">
    <text evidence="7">The sequence shown here is derived from an EMBL/GenBank/DDBJ whole genome shotgun (WGS) entry which is preliminary data.</text>
</comment>
<feature type="transmembrane region" description="Helical" evidence="6">
    <location>
        <begin position="39"/>
        <end position="64"/>
    </location>
</feature>
<name>A0ABV8KSQ1_9ACTN</name>
<evidence type="ECO:0000313" key="7">
    <source>
        <dbReference type="EMBL" id="MFC4109155.1"/>
    </source>
</evidence>
<dbReference type="EMBL" id="JBHSBN010000021">
    <property type="protein sequence ID" value="MFC4109155.1"/>
    <property type="molecule type" value="Genomic_DNA"/>
</dbReference>
<evidence type="ECO:0000256" key="4">
    <source>
        <dbReference type="ARBA" id="ARBA00022989"/>
    </source>
</evidence>
<organism evidence="7 8">
    <name type="scientific">Micromonospora zhanjiangensis</name>
    <dbReference type="NCBI Taxonomy" id="1522057"/>
    <lineage>
        <taxon>Bacteria</taxon>
        <taxon>Bacillati</taxon>
        <taxon>Actinomycetota</taxon>
        <taxon>Actinomycetes</taxon>
        <taxon>Micromonosporales</taxon>
        <taxon>Micromonosporaceae</taxon>
        <taxon>Micromonospora</taxon>
    </lineage>
</organism>
<dbReference type="InterPro" id="IPR001123">
    <property type="entry name" value="LeuE-type"/>
</dbReference>
<comment type="subcellular location">
    <subcellularLocation>
        <location evidence="1">Cell membrane</location>
        <topology evidence="1">Multi-pass membrane protein</topology>
    </subcellularLocation>
</comment>
<dbReference type="PANTHER" id="PTHR30086:SF20">
    <property type="entry name" value="ARGININE EXPORTER PROTEIN ARGO-RELATED"/>
    <property type="match status" value="1"/>
</dbReference>
<keyword evidence="2" id="KW-1003">Cell membrane</keyword>
<feature type="transmembrane region" description="Helical" evidence="6">
    <location>
        <begin position="70"/>
        <end position="87"/>
    </location>
</feature>
<feature type="transmembrane region" description="Helical" evidence="6">
    <location>
        <begin position="187"/>
        <end position="205"/>
    </location>
</feature>
<evidence type="ECO:0000256" key="1">
    <source>
        <dbReference type="ARBA" id="ARBA00004651"/>
    </source>
</evidence>
<protein>
    <submittedName>
        <fullName evidence="7">LysE family translocator</fullName>
    </submittedName>
</protein>
<keyword evidence="3 6" id="KW-0812">Transmembrane</keyword>
<evidence type="ECO:0000256" key="6">
    <source>
        <dbReference type="SAM" id="Phobius"/>
    </source>
</evidence>
<feature type="transmembrane region" description="Helical" evidence="6">
    <location>
        <begin position="146"/>
        <end position="167"/>
    </location>
</feature>
<accession>A0ABV8KSQ1</accession>
<feature type="transmembrane region" description="Helical" evidence="6">
    <location>
        <begin position="6"/>
        <end position="27"/>
    </location>
</feature>
<dbReference type="PIRSF" id="PIRSF006324">
    <property type="entry name" value="LeuE"/>
    <property type="match status" value="1"/>
</dbReference>
<dbReference type="RefSeq" id="WP_377550225.1">
    <property type="nucleotide sequence ID" value="NZ_JBHSBN010000021.1"/>
</dbReference>